<evidence type="ECO:0000256" key="5">
    <source>
        <dbReference type="ARBA" id="ARBA00023277"/>
    </source>
</evidence>
<protein>
    <submittedName>
        <fullName evidence="10">Alpha-amylase</fullName>
    </submittedName>
</protein>
<keyword evidence="4" id="KW-0378">Hydrolase</keyword>
<keyword evidence="6" id="KW-0326">Glycosidase</keyword>
<dbReference type="NCBIfam" id="NF006968">
    <property type="entry name" value="PRK09441.1-1"/>
    <property type="match status" value="1"/>
</dbReference>
<evidence type="ECO:0000256" key="7">
    <source>
        <dbReference type="PIRSR" id="PIRSR001021-1"/>
    </source>
</evidence>
<dbReference type="EMBL" id="FORQ01000003">
    <property type="protein sequence ID" value="SFJ01708.1"/>
    <property type="molecule type" value="Genomic_DNA"/>
</dbReference>
<evidence type="ECO:0000259" key="9">
    <source>
        <dbReference type="SMART" id="SM00642"/>
    </source>
</evidence>
<comment type="cofactor">
    <cofactor evidence="1">
        <name>Ca(2+)</name>
        <dbReference type="ChEBI" id="CHEBI:29108"/>
    </cofactor>
</comment>
<accession>A0A1I3MXJ6</accession>
<dbReference type="InterPro" id="IPR013776">
    <property type="entry name" value="A-amylase_thermo"/>
</dbReference>
<feature type="domain" description="Glycosyl hydrolase family 13 catalytic" evidence="9">
    <location>
        <begin position="3"/>
        <end position="400"/>
    </location>
</feature>
<sequence>MNPTMIQFFHWYSDGDAQLFDQIKDSASYLKELGISAVWFPPAYKASGGGFSVGYDPYDLFDLGEFDQKGTIPTKYGTKEQYLNACKTLQEEEISVYVDIVLNHKAGGDEMEKFHVIKVNPENRQEDISEPFEIESYTKFTFPGRGNKYSDFEWNFTCFSGVDFAEGEEEGIYRIIQDYCEGWEEMISDEKGNYDYLMYNDIEHRNPFVREELNYWAKWYHDQVQFDGVRLDAVKHQSPEFYQEWLYNLRANTGKNIFAVGEYWAPGELSLLEKYIEATAGSMSLFDSSLQQNFHIASLSGSEYDLRTIFDETLTSANPLLSVTLVDNHDTQPLQELEAPVEKWFKPLAYALILLRQDGYPCIFYPDLFGAHYIDKDKEGNDQEIFLDKVEKIEELLKARQFFGYGIQRDYFEDANCLGWIREGDEEHAGCAVVLSNKDAYEKPMEMGIQYAGHNFYDYLGWFEEKVTIDESGWGNFPVPAGNVSVWVPE</sequence>
<dbReference type="CDD" id="cd11318">
    <property type="entry name" value="AmyAc_bac_fung_AmyA"/>
    <property type="match status" value="1"/>
</dbReference>
<keyword evidence="5" id="KW-0119">Carbohydrate metabolism</keyword>
<feature type="binding site" evidence="8">
    <location>
        <position position="103"/>
    </location>
    <ligand>
        <name>Ca(2+)</name>
        <dbReference type="ChEBI" id="CHEBI:29108"/>
        <label>1</label>
    </ligand>
</feature>
<dbReference type="InterPro" id="IPR006047">
    <property type="entry name" value="GH13_cat_dom"/>
</dbReference>
<gene>
    <name evidence="10" type="ORF">SAMN05421638_1854</name>
</gene>
<dbReference type="GO" id="GO:0005975">
    <property type="term" value="P:carbohydrate metabolic process"/>
    <property type="evidence" value="ECO:0007669"/>
    <property type="project" value="InterPro"/>
</dbReference>
<evidence type="ECO:0000313" key="11">
    <source>
        <dbReference type="Proteomes" id="UP000242560"/>
    </source>
</evidence>
<feature type="binding site" evidence="8">
    <location>
        <position position="195"/>
    </location>
    <ligand>
        <name>Ca(2+)</name>
        <dbReference type="ChEBI" id="CHEBI:29108"/>
        <label>1</label>
    </ligand>
</feature>
<dbReference type="GO" id="GO:0005509">
    <property type="term" value="F:calcium ion binding"/>
    <property type="evidence" value="ECO:0007669"/>
    <property type="project" value="InterPro"/>
</dbReference>
<organism evidence="10 11">
    <name type="scientific">Kaistella treverensis</name>
    <dbReference type="NCBI Taxonomy" id="631455"/>
    <lineage>
        <taxon>Bacteria</taxon>
        <taxon>Pseudomonadati</taxon>
        <taxon>Bacteroidota</taxon>
        <taxon>Flavobacteriia</taxon>
        <taxon>Flavobacteriales</taxon>
        <taxon>Weeksellaceae</taxon>
        <taxon>Chryseobacterium group</taxon>
        <taxon>Kaistella</taxon>
    </lineage>
</organism>
<dbReference type="Gene3D" id="2.40.30.140">
    <property type="match status" value="1"/>
</dbReference>
<dbReference type="NCBIfam" id="NF006969">
    <property type="entry name" value="PRK09441.1-2"/>
    <property type="match status" value="1"/>
</dbReference>
<evidence type="ECO:0000256" key="8">
    <source>
        <dbReference type="PIRSR" id="PIRSR001021-2"/>
    </source>
</evidence>
<dbReference type="SUPFAM" id="SSF51445">
    <property type="entry name" value="(Trans)glycosidases"/>
    <property type="match status" value="1"/>
</dbReference>
<name>A0A1I3MXJ6_9FLAO</name>
<proteinExistence type="inferred from homology"/>
<comment type="similarity">
    <text evidence="2">Belongs to the glycosyl hydrolase 13 family.</text>
</comment>
<dbReference type="PIRSF" id="PIRSF001021">
    <property type="entry name" value="Alph-amls_thrmst"/>
    <property type="match status" value="1"/>
</dbReference>
<keyword evidence="11" id="KW-1185">Reference proteome</keyword>
<dbReference type="RefSeq" id="WP_089820175.1">
    <property type="nucleotide sequence ID" value="NZ_FORQ01000003.1"/>
</dbReference>
<reference evidence="11" key="1">
    <citation type="submission" date="2016-10" db="EMBL/GenBank/DDBJ databases">
        <authorList>
            <person name="Varghese N."/>
            <person name="Submissions S."/>
        </authorList>
    </citation>
    <scope>NUCLEOTIDE SEQUENCE [LARGE SCALE GENOMIC DNA]</scope>
    <source>
        <strain evidence="11">DSM 22251</strain>
    </source>
</reference>
<dbReference type="Pfam" id="PF09154">
    <property type="entry name" value="Alpha-amy_C_pro"/>
    <property type="match status" value="1"/>
</dbReference>
<evidence type="ECO:0000313" key="10">
    <source>
        <dbReference type="EMBL" id="SFJ01708.1"/>
    </source>
</evidence>
<dbReference type="Proteomes" id="UP000242560">
    <property type="component" value="Unassembled WGS sequence"/>
</dbReference>
<evidence type="ECO:0000256" key="4">
    <source>
        <dbReference type="ARBA" id="ARBA00022801"/>
    </source>
</evidence>
<dbReference type="Pfam" id="PF00128">
    <property type="entry name" value="Alpha-amylase"/>
    <property type="match status" value="1"/>
</dbReference>
<keyword evidence="8" id="KW-0106">Calcium</keyword>
<feature type="binding site" evidence="8">
    <location>
        <position position="201"/>
    </location>
    <ligand>
        <name>Ca(2+)</name>
        <dbReference type="ChEBI" id="CHEBI:29108"/>
        <label>1</label>
    </ligand>
</feature>
<evidence type="ECO:0000256" key="3">
    <source>
        <dbReference type="ARBA" id="ARBA00022723"/>
    </source>
</evidence>
<feature type="active site" description="Proton donor" evidence="7">
    <location>
        <position position="262"/>
    </location>
</feature>
<feature type="binding site" evidence="8">
    <location>
        <position position="236"/>
    </location>
    <ligand>
        <name>Ca(2+)</name>
        <dbReference type="ChEBI" id="CHEBI:29108"/>
        <label>1</label>
    </ligand>
</feature>
<dbReference type="PANTHER" id="PTHR43447">
    <property type="entry name" value="ALPHA-AMYLASE"/>
    <property type="match status" value="1"/>
</dbReference>
<dbReference type="GO" id="GO:0004553">
    <property type="term" value="F:hydrolase activity, hydrolyzing O-glycosyl compounds"/>
    <property type="evidence" value="ECO:0007669"/>
    <property type="project" value="InterPro"/>
</dbReference>
<dbReference type="InterPro" id="IPR017853">
    <property type="entry name" value="GH"/>
</dbReference>
<dbReference type="SMART" id="SM00642">
    <property type="entry name" value="Aamy"/>
    <property type="match status" value="1"/>
</dbReference>
<dbReference type="Gene3D" id="3.20.20.80">
    <property type="entry name" value="Glycosidases"/>
    <property type="match status" value="1"/>
</dbReference>
<keyword evidence="3 8" id="KW-0479">Metal-binding</keyword>
<dbReference type="InterPro" id="IPR015237">
    <property type="entry name" value="Alpha-amylase_C_pro"/>
</dbReference>
<dbReference type="AlphaFoldDB" id="A0A1I3MXJ6"/>
<evidence type="ECO:0000256" key="1">
    <source>
        <dbReference type="ARBA" id="ARBA00001913"/>
    </source>
</evidence>
<evidence type="ECO:0000256" key="6">
    <source>
        <dbReference type="ARBA" id="ARBA00023295"/>
    </source>
</evidence>
<evidence type="ECO:0000256" key="2">
    <source>
        <dbReference type="ARBA" id="ARBA00008061"/>
    </source>
</evidence>
<dbReference type="InterPro" id="IPR013780">
    <property type="entry name" value="Glyco_hydro_b"/>
</dbReference>
<dbReference type="Gene3D" id="2.60.40.1180">
    <property type="entry name" value="Golgi alpha-mannosidase II"/>
    <property type="match status" value="1"/>
</dbReference>
<feature type="active site" description="Nucleophile" evidence="7">
    <location>
        <position position="232"/>
    </location>
</feature>
<dbReference type="SUPFAM" id="SSF51011">
    <property type="entry name" value="Glycosyl hydrolase domain"/>
    <property type="match status" value="1"/>
</dbReference>